<proteinExistence type="predicted"/>
<dbReference type="RefSeq" id="WP_146518779.1">
    <property type="nucleotide sequence ID" value="NZ_CP151726.1"/>
</dbReference>
<dbReference type="OrthoDB" id="279253at2"/>
<evidence type="ECO:0000256" key="1">
    <source>
        <dbReference type="SAM" id="MobiDB-lite"/>
    </source>
</evidence>
<accession>A0A5C6B2A5</accession>
<protein>
    <submittedName>
        <fullName evidence="2">Uncharacterized protein</fullName>
    </submittedName>
</protein>
<comment type="caution">
    <text evidence="2">The sequence shown here is derived from an EMBL/GenBank/DDBJ whole genome shotgun (WGS) entry which is preliminary data.</text>
</comment>
<name>A0A5C6B2A5_9BACT</name>
<gene>
    <name evidence="2" type="ORF">Pla52n_12560</name>
</gene>
<dbReference type="AlphaFoldDB" id="A0A5C6B2A5"/>
<keyword evidence="3" id="KW-1185">Reference proteome</keyword>
<evidence type="ECO:0000313" key="2">
    <source>
        <dbReference type="EMBL" id="TWU05542.1"/>
    </source>
</evidence>
<sequence>MPSGDAQRAWFPEMLTELDRFWANDPAWSEVIAFCERMTSLRTDIRDQRDIRSPMMMCLSCGVKHAMTLLPISPRSLLFALKKIDAITDEELKRLDKEWMRYRKAENLDSRGHRNVDGADDADDATQTSACH</sequence>
<feature type="region of interest" description="Disordered" evidence="1">
    <location>
        <begin position="113"/>
        <end position="132"/>
    </location>
</feature>
<dbReference type="Proteomes" id="UP000320176">
    <property type="component" value="Unassembled WGS sequence"/>
</dbReference>
<evidence type="ECO:0000313" key="3">
    <source>
        <dbReference type="Proteomes" id="UP000320176"/>
    </source>
</evidence>
<reference evidence="2 3" key="1">
    <citation type="submission" date="2019-02" db="EMBL/GenBank/DDBJ databases">
        <title>Deep-cultivation of Planctomycetes and their phenomic and genomic characterization uncovers novel biology.</title>
        <authorList>
            <person name="Wiegand S."/>
            <person name="Jogler M."/>
            <person name="Boedeker C."/>
            <person name="Pinto D."/>
            <person name="Vollmers J."/>
            <person name="Rivas-Marin E."/>
            <person name="Kohn T."/>
            <person name="Peeters S.H."/>
            <person name="Heuer A."/>
            <person name="Rast P."/>
            <person name="Oberbeckmann S."/>
            <person name="Bunk B."/>
            <person name="Jeske O."/>
            <person name="Meyerdierks A."/>
            <person name="Storesund J.E."/>
            <person name="Kallscheuer N."/>
            <person name="Luecker S."/>
            <person name="Lage O.M."/>
            <person name="Pohl T."/>
            <person name="Merkel B.J."/>
            <person name="Hornburger P."/>
            <person name="Mueller R.-W."/>
            <person name="Bruemmer F."/>
            <person name="Labrenz M."/>
            <person name="Spormann A.M."/>
            <person name="Op Den Camp H."/>
            <person name="Overmann J."/>
            <person name="Amann R."/>
            <person name="Jetten M.S.M."/>
            <person name="Mascher T."/>
            <person name="Medema M.H."/>
            <person name="Devos D.P."/>
            <person name="Kaster A.-K."/>
            <person name="Ovreas L."/>
            <person name="Rohde M."/>
            <person name="Galperin M.Y."/>
            <person name="Jogler C."/>
        </authorList>
    </citation>
    <scope>NUCLEOTIDE SEQUENCE [LARGE SCALE GENOMIC DNA]</scope>
    <source>
        <strain evidence="2 3">Pla52n</strain>
    </source>
</reference>
<dbReference type="EMBL" id="SJPN01000002">
    <property type="protein sequence ID" value="TWU05542.1"/>
    <property type="molecule type" value="Genomic_DNA"/>
</dbReference>
<organism evidence="2 3">
    <name type="scientific">Stieleria varia</name>
    <dbReference type="NCBI Taxonomy" id="2528005"/>
    <lineage>
        <taxon>Bacteria</taxon>
        <taxon>Pseudomonadati</taxon>
        <taxon>Planctomycetota</taxon>
        <taxon>Planctomycetia</taxon>
        <taxon>Pirellulales</taxon>
        <taxon>Pirellulaceae</taxon>
        <taxon>Stieleria</taxon>
    </lineage>
</organism>